<organism evidence="12 13">
    <name type="scientific">Candidatus Nitrohelix vancouverensis</name>
    <dbReference type="NCBI Taxonomy" id="2705534"/>
    <lineage>
        <taxon>Bacteria</taxon>
        <taxon>Pseudomonadati</taxon>
        <taxon>Nitrospinota/Tectimicrobiota group</taxon>
        <taxon>Nitrospinota</taxon>
        <taxon>Nitrospinia</taxon>
        <taxon>Nitrospinales</taxon>
        <taxon>Nitrospinaceae</taxon>
        <taxon>Candidatus Nitrohelix</taxon>
    </lineage>
</organism>
<dbReference type="NCBIfam" id="NF002298">
    <property type="entry name" value="PRK01222.1-4"/>
    <property type="match status" value="1"/>
</dbReference>
<comment type="pathway">
    <text evidence="2 10">Amino-acid biosynthesis; L-tryptophan biosynthesis; L-tryptophan from chorismate: step 3/5.</text>
</comment>
<dbReference type="PANTHER" id="PTHR42894">
    <property type="entry name" value="N-(5'-PHOSPHORIBOSYL)ANTHRANILATE ISOMERASE"/>
    <property type="match status" value="1"/>
</dbReference>
<feature type="domain" description="N-(5'phosphoribosyl) anthranilate isomerase (PRAI)" evidence="11">
    <location>
        <begin position="4"/>
        <end position="199"/>
    </location>
</feature>
<accession>A0A7T0C364</accession>
<dbReference type="Proteomes" id="UP000594464">
    <property type="component" value="Chromosome"/>
</dbReference>
<gene>
    <name evidence="10" type="primary">trpF</name>
    <name evidence="12" type="ORF">G3M78_09710</name>
</gene>
<keyword evidence="9 10" id="KW-0413">Isomerase</keyword>
<dbReference type="GO" id="GO:0004640">
    <property type="term" value="F:phosphoribosylanthranilate isomerase activity"/>
    <property type="evidence" value="ECO:0007669"/>
    <property type="project" value="UniProtKB-UniRule"/>
</dbReference>
<evidence type="ECO:0000256" key="4">
    <source>
        <dbReference type="ARBA" id="ARBA00012572"/>
    </source>
</evidence>
<dbReference type="SUPFAM" id="SSF51366">
    <property type="entry name" value="Ribulose-phoshate binding barrel"/>
    <property type="match status" value="1"/>
</dbReference>
<evidence type="ECO:0000256" key="1">
    <source>
        <dbReference type="ARBA" id="ARBA00001164"/>
    </source>
</evidence>
<keyword evidence="8 10" id="KW-0057">Aromatic amino acid biosynthesis</keyword>
<evidence type="ECO:0000313" key="12">
    <source>
        <dbReference type="EMBL" id="QPJ65653.1"/>
    </source>
</evidence>
<dbReference type="EC" id="5.3.1.24" evidence="4 10"/>
<dbReference type="InterPro" id="IPR011060">
    <property type="entry name" value="RibuloseP-bd_barrel"/>
</dbReference>
<name>A0A7T0C364_9BACT</name>
<comment type="similarity">
    <text evidence="3 10">Belongs to the TrpF family.</text>
</comment>
<sequence length="203" mass="21848">MVKVKICGTTRREDADAAVACGADALGFIFYKKSPRNITQTDARKIISTLPPFVKTVGVFVNETADAVNRAVEFCKLDAVQLHGDESPSYCKKIRARSVIKAIRVRGLESLSGLDQYPVAAFLLDAFSESARGGTGKTFDWPLALKAKKAGPVILAGGLTPSNVYQAVRQVKPYAVDICSGVEATPGIKDNKKLEALFKALRT</sequence>
<dbReference type="Gene3D" id="3.20.20.70">
    <property type="entry name" value="Aldolase class I"/>
    <property type="match status" value="1"/>
</dbReference>
<dbReference type="PANTHER" id="PTHR42894:SF1">
    <property type="entry name" value="N-(5'-PHOSPHORIBOSYL)ANTHRANILATE ISOMERASE"/>
    <property type="match status" value="1"/>
</dbReference>
<comment type="catalytic activity">
    <reaction evidence="1 10">
        <text>N-(5-phospho-beta-D-ribosyl)anthranilate = 1-(2-carboxyphenylamino)-1-deoxy-D-ribulose 5-phosphate</text>
        <dbReference type="Rhea" id="RHEA:21540"/>
        <dbReference type="ChEBI" id="CHEBI:18277"/>
        <dbReference type="ChEBI" id="CHEBI:58613"/>
        <dbReference type="EC" id="5.3.1.24"/>
    </reaction>
</comment>
<reference evidence="13" key="1">
    <citation type="submission" date="2020-02" db="EMBL/GenBank/DDBJ databases">
        <title>Genomic and physiological characterization of two novel Nitrospinaceae genera.</title>
        <authorList>
            <person name="Mueller A.J."/>
            <person name="Jung M.-Y."/>
            <person name="Strachan C.R."/>
            <person name="Herbold C.W."/>
            <person name="Kirkegaard R.H."/>
            <person name="Daims H."/>
        </authorList>
    </citation>
    <scope>NUCLEOTIDE SEQUENCE [LARGE SCALE GENOMIC DNA]</scope>
</reference>
<dbReference type="GO" id="GO:0000162">
    <property type="term" value="P:L-tryptophan biosynthetic process"/>
    <property type="evidence" value="ECO:0007669"/>
    <property type="project" value="UniProtKB-UniRule"/>
</dbReference>
<keyword evidence="6 10" id="KW-0028">Amino-acid biosynthesis</keyword>
<evidence type="ECO:0000256" key="2">
    <source>
        <dbReference type="ARBA" id="ARBA00004664"/>
    </source>
</evidence>
<dbReference type="CDD" id="cd00405">
    <property type="entry name" value="PRAI"/>
    <property type="match status" value="1"/>
</dbReference>
<keyword evidence="7 10" id="KW-0822">Tryptophan biosynthesis</keyword>
<dbReference type="InterPro" id="IPR013785">
    <property type="entry name" value="Aldolase_TIM"/>
</dbReference>
<dbReference type="EMBL" id="CP048620">
    <property type="protein sequence ID" value="QPJ65653.1"/>
    <property type="molecule type" value="Genomic_DNA"/>
</dbReference>
<dbReference type="AlphaFoldDB" id="A0A7T0C364"/>
<dbReference type="InterPro" id="IPR001240">
    <property type="entry name" value="PRAI_dom"/>
</dbReference>
<evidence type="ECO:0000256" key="3">
    <source>
        <dbReference type="ARBA" id="ARBA00007571"/>
    </source>
</evidence>
<dbReference type="FunFam" id="3.20.20.70:FF:000075">
    <property type="entry name" value="Tryptophan biosynthesis protein TRP1"/>
    <property type="match status" value="1"/>
</dbReference>
<dbReference type="KEGG" id="nva:G3M78_09710"/>
<dbReference type="InterPro" id="IPR044643">
    <property type="entry name" value="TrpF_fam"/>
</dbReference>
<dbReference type="UniPathway" id="UPA00035">
    <property type="reaction ID" value="UER00042"/>
</dbReference>
<evidence type="ECO:0000256" key="10">
    <source>
        <dbReference type="HAMAP-Rule" id="MF_00135"/>
    </source>
</evidence>
<dbReference type="Pfam" id="PF00697">
    <property type="entry name" value="PRAI"/>
    <property type="match status" value="1"/>
</dbReference>
<evidence type="ECO:0000256" key="9">
    <source>
        <dbReference type="ARBA" id="ARBA00023235"/>
    </source>
</evidence>
<evidence type="ECO:0000256" key="8">
    <source>
        <dbReference type="ARBA" id="ARBA00023141"/>
    </source>
</evidence>
<protein>
    <recommendedName>
        <fullName evidence="5 10">N-(5'-phosphoribosyl)anthranilate isomerase</fullName>
        <shortName evidence="10">PRAI</shortName>
        <ecNumber evidence="4 10">5.3.1.24</ecNumber>
    </recommendedName>
</protein>
<evidence type="ECO:0000256" key="5">
    <source>
        <dbReference type="ARBA" id="ARBA00022272"/>
    </source>
</evidence>
<evidence type="ECO:0000256" key="6">
    <source>
        <dbReference type="ARBA" id="ARBA00022605"/>
    </source>
</evidence>
<evidence type="ECO:0000259" key="11">
    <source>
        <dbReference type="Pfam" id="PF00697"/>
    </source>
</evidence>
<evidence type="ECO:0000256" key="7">
    <source>
        <dbReference type="ARBA" id="ARBA00022822"/>
    </source>
</evidence>
<dbReference type="HAMAP" id="MF_00135">
    <property type="entry name" value="PRAI"/>
    <property type="match status" value="1"/>
</dbReference>
<proteinExistence type="inferred from homology"/>
<evidence type="ECO:0000313" key="13">
    <source>
        <dbReference type="Proteomes" id="UP000594464"/>
    </source>
</evidence>